<dbReference type="Proteomes" id="UP000366051">
    <property type="component" value="Chromosome"/>
</dbReference>
<sequence length="120" mass="12834">MNKKIFVVFTVVAFLLLLFGTGCEGQKADAVVEEPVASDVTAHVEEDQVTVSWGEKPTGGYSISIVDVTCQAGTLTVSYELTSPKPGDFVTEAITYPEDSAPLPDDCTDFTEIVLVNVSK</sequence>
<keyword evidence="2" id="KW-0378">Hydrolase</keyword>
<dbReference type="Pfam" id="PF14343">
    <property type="entry name" value="PrcB_C"/>
    <property type="match status" value="1"/>
</dbReference>
<dbReference type="RefSeq" id="WP_153725293.1">
    <property type="nucleotide sequence ID" value="NZ_CP045875.1"/>
</dbReference>
<organism evidence="2 3">
    <name type="scientific">Heliorestis convoluta</name>
    <dbReference type="NCBI Taxonomy" id="356322"/>
    <lineage>
        <taxon>Bacteria</taxon>
        <taxon>Bacillati</taxon>
        <taxon>Bacillota</taxon>
        <taxon>Clostridia</taxon>
        <taxon>Eubacteriales</taxon>
        <taxon>Heliobacteriaceae</taxon>
        <taxon>Heliorestis</taxon>
    </lineage>
</organism>
<evidence type="ECO:0000313" key="2">
    <source>
        <dbReference type="EMBL" id="QGG48023.1"/>
    </source>
</evidence>
<dbReference type="GO" id="GO:0006508">
    <property type="term" value="P:proteolysis"/>
    <property type="evidence" value="ECO:0007669"/>
    <property type="project" value="UniProtKB-KW"/>
</dbReference>
<reference evidence="3" key="1">
    <citation type="submission" date="2019-11" db="EMBL/GenBank/DDBJ databases">
        <title>Genome sequence of Heliorestis convoluta strain HH, an alkaliphilic and minimalistic phototrophic bacterium from a soda lake in Egypt.</title>
        <authorList>
            <person name="Dewey E.D."/>
            <person name="Stokes L.M."/>
            <person name="Burchell B.M."/>
            <person name="Shaffer K.N."/>
            <person name="Huntington A.M."/>
            <person name="Baker J.M."/>
            <person name="Nadendla S."/>
            <person name="Giglio M.G."/>
            <person name="Touchman J.W."/>
            <person name="Blankenship R.E."/>
            <person name="Madigan M.T."/>
            <person name="Sattley W.M."/>
        </authorList>
    </citation>
    <scope>NUCLEOTIDE SEQUENCE [LARGE SCALE GENOMIC DNA]</scope>
    <source>
        <strain evidence="3">HH</strain>
    </source>
</reference>
<keyword evidence="2" id="KW-0645">Protease</keyword>
<proteinExistence type="predicted"/>
<evidence type="ECO:0000313" key="3">
    <source>
        <dbReference type="Proteomes" id="UP000366051"/>
    </source>
</evidence>
<dbReference type="GO" id="GO:0008233">
    <property type="term" value="F:peptidase activity"/>
    <property type="evidence" value="ECO:0007669"/>
    <property type="project" value="UniProtKB-KW"/>
</dbReference>
<gene>
    <name evidence="2" type="primary">prcB</name>
    <name evidence="2" type="ORF">FTV88_1925</name>
</gene>
<evidence type="ECO:0000259" key="1">
    <source>
        <dbReference type="Pfam" id="PF14343"/>
    </source>
</evidence>
<dbReference type="InterPro" id="IPR025748">
    <property type="entry name" value="PrcB_C_dom"/>
</dbReference>
<feature type="domain" description="PrcB C-terminal" evidence="1">
    <location>
        <begin position="49"/>
        <end position="97"/>
    </location>
</feature>
<keyword evidence="3" id="KW-1185">Reference proteome</keyword>
<accession>A0A5Q2N2D4</accession>
<dbReference type="OrthoDB" id="422698at2"/>
<name>A0A5Q2N2D4_9FIRM</name>
<dbReference type="EMBL" id="CP045875">
    <property type="protein sequence ID" value="QGG48023.1"/>
    <property type="molecule type" value="Genomic_DNA"/>
</dbReference>
<dbReference type="AlphaFoldDB" id="A0A5Q2N2D4"/>
<dbReference type="KEGG" id="hcv:FTV88_1925"/>
<dbReference type="PROSITE" id="PS51257">
    <property type="entry name" value="PROKAR_LIPOPROTEIN"/>
    <property type="match status" value="1"/>
</dbReference>
<protein>
    <submittedName>
        <fullName evidence="2">Protease complex subunit PrcB family protein, putative</fullName>
    </submittedName>
</protein>